<keyword evidence="2" id="KW-0472">Membrane</keyword>
<comment type="caution">
    <text evidence="3">The sequence shown here is derived from an EMBL/GenBank/DDBJ whole genome shotgun (WGS) entry which is preliminary data.</text>
</comment>
<dbReference type="Pfam" id="PF06210">
    <property type="entry name" value="DUF1003"/>
    <property type="match status" value="2"/>
</dbReference>
<evidence type="ECO:0000313" key="4">
    <source>
        <dbReference type="Proteomes" id="UP000612893"/>
    </source>
</evidence>
<organism evidence="3 4">
    <name type="scientific">Candidatus Nephthysia bennettiae</name>
    <dbReference type="NCBI Taxonomy" id="3127016"/>
    <lineage>
        <taxon>Bacteria</taxon>
        <taxon>Bacillati</taxon>
        <taxon>Candidatus Dormiibacterota</taxon>
        <taxon>Candidatus Dormibacteria</taxon>
        <taxon>Candidatus Dormibacterales</taxon>
        <taxon>Candidatus Dormibacteraceae</taxon>
        <taxon>Candidatus Nephthysia</taxon>
    </lineage>
</organism>
<reference evidence="3" key="1">
    <citation type="submission" date="2020-10" db="EMBL/GenBank/DDBJ databases">
        <title>Ca. Dormibacterota MAGs.</title>
        <authorList>
            <person name="Montgomery K."/>
        </authorList>
    </citation>
    <scope>NUCLEOTIDE SEQUENCE [LARGE SCALE GENOMIC DNA]</scope>
    <source>
        <strain evidence="3">SC8812_S17_10</strain>
    </source>
</reference>
<dbReference type="InterPro" id="IPR010406">
    <property type="entry name" value="DUF1003"/>
</dbReference>
<sequence>MLAPMSTATQSSDPSSLGQRPTAPPKVTDEYTGFNGRLAAALTKGVGSMWVVYFTTAFTLTWVALATFGALHNLDPYPFPFLLFLGNVTQLLLVFVILVGQQVLGLAADKRSQRTYKDAEAIFSEVSKLHAHLQKQDMILNRGIALAESQPHPWIQERKLRKPARAKDQYVGLNGRTAAWITDRVGSMWAFYVAAVFQFGWMALALVGVIKFDPYPFAFLLFLSSLAQLIFMFVIMVGQDVLGKAGDQRAEQTFLDAEAVLHECLQLQHHLTAQDRVIVKVCEYIQENAPKDHSVHAELGRPAASEPPTT</sequence>
<name>A0A934K0V9_9BACT</name>
<keyword evidence="2" id="KW-1133">Transmembrane helix</keyword>
<proteinExistence type="predicted"/>
<evidence type="ECO:0000256" key="2">
    <source>
        <dbReference type="SAM" id="Phobius"/>
    </source>
</evidence>
<feature type="transmembrane region" description="Helical" evidence="2">
    <location>
        <begin position="50"/>
        <end position="71"/>
    </location>
</feature>
<dbReference type="RefSeq" id="WP_338198719.1">
    <property type="nucleotide sequence ID" value="NZ_JAEKNR010000027.1"/>
</dbReference>
<evidence type="ECO:0000313" key="3">
    <source>
        <dbReference type="EMBL" id="MBJ7596879.1"/>
    </source>
</evidence>
<protein>
    <submittedName>
        <fullName evidence="3">DUF1003 domain-containing protein</fullName>
    </submittedName>
</protein>
<keyword evidence="4" id="KW-1185">Reference proteome</keyword>
<feature type="region of interest" description="Disordered" evidence="1">
    <location>
        <begin position="1"/>
        <end position="26"/>
    </location>
</feature>
<feature type="compositionally biased region" description="Polar residues" evidence="1">
    <location>
        <begin position="1"/>
        <end position="19"/>
    </location>
</feature>
<feature type="transmembrane region" description="Helical" evidence="2">
    <location>
        <begin position="189"/>
        <end position="210"/>
    </location>
</feature>
<dbReference type="AlphaFoldDB" id="A0A934K0V9"/>
<accession>A0A934K0V9</accession>
<dbReference type="Proteomes" id="UP000612893">
    <property type="component" value="Unassembled WGS sequence"/>
</dbReference>
<feature type="transmembrane region" description="Helical" evidence="2">
    <location>
        <begin position="216"/>
        <end position="237"/>
    </location>
</feature>
<dbReference type="EMBL" id="JAEKNR010000027">
    <property type="protein sequence ID" value="MBJ7596879.1"/>
    <property type="molecule type" value="Genomic_DNA"/>
</dbReference>
<gene>
    <name evidence="3" type="ORF">JF922_02165</name>
</gene>
<keyword evidence="2" id="KW-0812">Transmembrane</keyword>
<feature type="transmembrane region" description="Helical" evidence="2">
    <location>
        <begin position="83"/>
        <end position="107"/>
    </location>
</feature>
<evidence type="ECO:0000256" key="1">
    <source>
        <dbReference type="SAM" id="MobiDB-lite"/>
    </source>
</evidence>